<evidence type="ECO:0000313" key="1">
    <source>
        <dbReference type="EMBL" id="ORY39042.1"/>
    </source>
</evidence>
<keyword evidence="2" id="KW-1185">Reference proteome</keyword>
<comment type="caution">
    <text evidence="1">The sequence shown here is derived from an EMBL/GenBank/DDBJ whole genome shotgun (WGS) entry which is preliminary data.</text>
</comment>
<gene>
    <name evidence="1" type="ORF">BCR33DRAFT_853616</name>
</gene>
<dbReference type="AlphaFoldDB" id="A0A1Y2BWB0"/>
<dbReference type="Pfam" id="PF07004">
    <property type="entry name" value="SHIPPO-rpt"/>
    <property type="match status" value="1"/>
</dbReference>
<evidence type="ECO:0000313" key="2">
    <source>
        <dbReference type="Proteomes" id="UP000193642"/>
    </source>
</evidence>
<dbReference type="EMBL" id="MCGO01000041">
    <property type="protein sequence ID" value="ORY39042.1"/>
    <property type="molecule type" value="Genomic_DNA"/>
</dbReference>
<protein>
    <submittedName>
        <fullName evidence="1">Uncharacterized protein</fullName>
    </submittedName>
</protein>
<name>A0A1Y2BWB0_9FUNG</name>
<accession>A0A1Y2BWB0</accession>
<dbReference type="OrthoDB" id="2138849at2759"/>
<organism evidence="1 2">
    <name type="scientific">Rhizoclosmatium globosum</name>
    <dbReference type="NCBI Taxonomy" id="329046"/>
    <lineage>
        <taxon>Eukaryota</taxon>
        <taxon>Fungi</taxon>
        <taxon>Fungi incertae sedis</taxon>
        <taxon>Chytridiomycota</taxon>
        <taxon>Chytridiomycota incertae sedis</taxon>
        <taxon>Chytridiomycetes</taxon>
        <taxon>Chytridiales</taxon>
        <taxon>Chytriomycetaceae</taxon>
        <taxon>Rhizoclosmatium</taxon>
    </lineage>
</organism>
<sequence>MCNYASLSIILSDSLFVLLHESDFLNNNKIQLAPLLYRNNERSNFNGPRADRFPKLPNLNNGPASYDVDQLTTLSRIIALKPSSIAGVCVTTSQRFPELKQTTPAPLDYDQKTFVEILNGHVGSRREVLNSLEKKSFMDKQIRREINPGPGTYDLNFAIGRHVANDNRFALFKSDRLKNRDVDNKRQLTELRTMLNTPDIFTDKRACRRMAHLALYFPA</sequence>
<reference evidence="1 2" key="1">
    <citation type="submission" date="2016-07" db="EMBL/GenBank/DDBJ databases">
        <title>Pervasive Adenine N6-methylation of Active Genes in Fungi.</title>
        <authorList>
            <consortium name="DOE Joint Genome Institute"/>
            <person name="Mondo S.J."/>
            <person name="Dannebaum R.O."/>
            <person name="Kuo R.C."/>
            <person name="Labutti K."/>
            <person name="Haridas S."/>
            <person name="Kuo A."/>
            <person name="Salamov A."/>
            <person name="Ahrendt S.R."/>
            <person name="Lipzen A."/>
            <person name="Sullivan W."/>
            <person name="Andreopoulos W.B."/>
            <person name="Clum A."/>
            <person name="Lindquist E."/>
            <person name="Daum C."/>
            <person name="Ramamoorthy G.K."/>
            <person name="Gryganskyi A."/>
            <person name="Culley D."/>
            <person name="Magnuson J.K."/>
            <person name="James T.Y."/>
            <person name="O'Malley M.A."/>
            <person name="Stajich J.E."/>
            <person name="Spatafora J.W."/>
            <person name="Visel A."/>
            <person name="Grigoriev I.V."/>
        </authorList>
    </citation>
    <scope>NUCLEOTIDE SEQUENCE [LARGE SCALE GENOMIC DNA]</scope>
    <source>
        <strain evidence="1 2">JEL800</strain>
    </source>
</reference>
<proteinExistence type="predicted"/>
<dbReference type="InterPro" id="IPR010736">
    <property type="entry name" value="SHIPPO-rpt"/>
</dbReference>
<dbReference type="Proteomes" id="UP000193642">
    <property type="component" value="Unassembled WGS sequence"/>
</dbReference>